<gene>
    <name evidence="2" type="ORF">F0919_17015</name>
</gene>
<organism evidence="2 3">
    <name type="scientific">Taibaiella lutea</name>
    <dbReference type="NCBI Taxonomy" id="2608001"/>
    <lineage>
        <taxon>Bacteria</taxon>
        <taxon>Pseudomonadati</taxon>
        <taxon>Bacteroidota</taxon>
        <taxon>Chitinophagia</taxon>
        <taxon>Chitinophagales</taxon>
        <taxon>Chitinophagaceae</taxon>
        <taxon>Taibaiella</taxon>
    </lineage>
</organism>
<accession>A0A5M6CGB6</accession>
<comment type="caution">
    <text evidence="2">The sequence shown here is derived from an EMBL/GenBank/DDBJ whole genome shotgun (WGS) entry which is preliminary data.</text>
</comment>
<keyword evidence="1" id="KW-0812">Transmembrane</keyword>
<dbReference type="AlphaFoldDB" id="A0A5M6CGB6"/>
<keyword evidence="3" id="KW-1185">Reference proteome</keyword>
<keyword evidence="1" id="KW-0472">Membrane</keyword>
<name>A0A5M6CGB6_9BACT</name>
<feature type="transmembrane region" description="Helical" evidence="1">
    <location>
        <begin position="46"/>
        <end position="65"/>
    </location>
</feature>
<dbReference type="RefSeq" id="WP_150033988.1">
    <property type="nucleotide sequence ID" value="NZ_VWSH01000004.1"/>
</dbReference>
<evidence type="ECO:0000256" key="1">
    <source>
        <dbReference type="SAM" id="Phobius"/>
    </source>
</evidence>
<sequence>MNQFTRERRELVNKYFIETPERPGSGIWIALITVFIVPVIKGYLQASLSGGFLIIIGLTGIYIVIQQLRKIIKRYRAACNRGEPKATDKEMDDWLDIGCSEIVEEAKRRLGIENDDIIASPLMLDRPGAKSSVTSGNDGKLRFSHHDIFLLFLTTHKIAIYICAFDLEIGEILEDSTTEFALKDVTNLETRKVTMNAGISKVKGLQTLSLYTSGSNAISVDYLYPQDAENTIKAIRKLLQEYKDKYGNY</sequence>
<dbReference type="EMBL" id="VWSH01000004">
    <property type="protein sequence ID" value="KAA5532485.1"/>
    <property type="molecule type" value="Genomic_DNA"/>
</dbReference>
<feature type="transmembrane region" description="Helical" evidence="1">
    <location>
        <begin position="21"/>
        <end position="40"/>
    </location>
</feature>
<reference evidence="2 3" key="1">
    <citation type="submission" date="2019-09" db="EMBL/GenBank/DDBJ databases">
        <title>Genome sequence and assembly of Taibaiella sp.</title>
        <authorList>
            <person name="Chhetri G."/>
        </authorList>
    </citation>
    <scope>NUCLEOTIDE SEQUENCE [LARGE SCALE GENOMIC DNA]</scope>
    <source>
        <strain evidence="2 3">KVB11</strain>
    </source>
</reference>
<keyword evidence="1" id="KW-1133">Transmembrane helix</keyword>
<evidence type="ECO:0000313" key="3">
    <source>
        <dbReference type="Proteomes" id="UP000323632"/>
    </source>
</evidence>
<proteinExistence type="predicted"/>
<dbReference type="Proteomes" id="UP000323632">
    <property type="component" value="Unassembled WGS sequence"/>
</dbReference>
<protein>
    <submittedName>
        <fullName evidence="2">Uncharacterized protein</fullName>
    </submittedName>
</protein>
<evidence type="ECO:0000313" key="2">
    <source>
        <dbReference type="EMBL" id="KAA5532485.1"/>
    </source>
</evidence>